<gene>
    <name evidence="2" type="ORF">GNT65_17295</name>
</gene>
<dbReference type="AlphaFoldDB" id="A0A6L7I1F8"/>
<dbReference type="InterPro" id="IPR041047">
    <property type="entry name" value="LPD1"/>
</dbReference>
<dbReference type="EMBL" id="WRPA01000019">
    <property type="protein sequence ID" value="MXR70416.1"/>
    <property type="molecule type" value="Genomic_DNA"/>
</dbReference>
<sequence>MAAGNFMGRRVLKRNQYRREGPDYRCGEQVSFHDIKEVFGLNHIRLGSWVEEEEKHKAANLIFDAFADLAFMLQLPPKAMGLRQTLNLAFGTGGQMGVQAHYMPAQRELALAKNAGAGALAHEFWHAFDHYIATKAFEIPTTGIAFASHCWLADHTPIVHPLNDRLMQLFASVLLSDDGQDSHEYVRRAVALDRQQGRQYFSKPTEMMARAFEACIESHPEIRNPYLVNETLDSLLAKAGGYPSLEHREGIYRQLLAYFGPLGEALERER</sequence>
<evidence type="ECO:0000259" key="1">
    <source>
        <dbReference type="Pfam" id="PF18796"/>
    </source>
</evidence>
<proteinExistence type="predicted"/>
<protein>
    <recommendedName>
        <fullName evidence="1">Large polyvalent protein-associated domain-containing protein</fullName>
    </recommendedName>
</protein>
<dbReference type="Proteomes" id="UP000474778">
    <property type="component" value="Unassembled WGS sequence"/>
</dbReference>
<dbReference type="NCBIfam" id="NF041907">
    <property type="entry name" value="CLCA_X"/>
    <property type="match status" value="1"/>
</dbReference>
<comment type="caution">
    <text evidence="2">The sequence shown here is derived from an EMBL/GenBank/DDBJ whole genome shotgun (WGS) entry which is preliminary data.</text>
</comment>
<feature type="domain" description="Large polyvalent protein-associated" evidence="1">
    <location>
        <begin position="192"/>
        <end position="266"/>
    </location>
</feature>
<reference evidence="2 3" key="1">
    <citation type="submission" date="2019-12" db="EMBL/GenBank/DDBJ databases">
        <title>Shewanella insulae sp. nov., isolated from a tidal flat.</title>
        <authorList>
            <person name="Yoon J.-H."/>
        </authorList>
    </citation>
    <scope>NUCLEOTIDE SEQUENCE [LARGE SCALE GENOMIC DNA]</scope>
    <source>
        <strain evidence="2 3">JBTF-M18</strain>
    </source>
</reference>
<dbReference type="Pfam" id="PF18796">
    <property type="entry name" value="LPD1"/>
    <property type="match status" value="1"/>
</dbReference>
<evidence type="ECO:0000313" key="3">
    <source>
        <dbReference type="Proteomes" id="UP000474778"/>
    </source>
</evidence>
<organism evidence="2 3">
    <name type="scientific">Shewanella insulae</name>
    <dbReference type="NCBI Taxonomy" id="2681496"/>
    <lineage>
        <taxon>Bacteria</taxon>
        <taxon>Pseudomonadati</taxon>
        <taxon>Pseudomonadota</taxon>
        <taxon>Gammaproteobacteria</taxon>
        <taxon>Alteromonadales</taxon>
        <taxon>Shewanellaceae</taxon>
        <taxon>Shewanella</taxon>
    </lineage>
</organism>
<accession>A0A6L7I1F8</accession>
<evidence type="ECO:0000313" key="2">
    <source>
        <dbReference type="EMBL" id="MXR70416.1"/>
    </source>
</evidence>
<keyword evidence="3" id="KW-1185">Reference proteome</keyword>
<name>A0A6L7I1F8_9GAMM</name>